<keyword evidence="6 9" id="KW-0378">Hydrolase</keyword>
<keyword evidence="4 9" id="KW-0812">Transmembrane</keyword>
<keyword evidence="5 9" id="KW-0064">Aspartyl protease</keyword>
<dbReference type="EC" id="3.4.23.36" evidence="9"/>
<protein>
    <recommendedName>
        <fullName evidence="9">Lipoprotein signal peptidase</fullName>
        <ecNumber evidence="9">3.4.23.36</ecNumber>
    </recommendedName>
    <alternativeName>
        <fullName evidence="9">Prolipoprotein signal peptidase</fullName>
    </alternativeName>
    <alternativeName>
        <fullName evidence="9">Signal peptidase II</fullName>
        <shortName evidence="9">SPase II</shortName>
    </alternativeName>
</protein>
<dbReference type="RefSeq" id="WP_092266633.1">
    <property type="nucleotide sequence ID" value="NZ_BJOE01000001.1"/>
</dbReference>
<dbReference type="AlphaFoldDB" id="A0A1I3NLG8"/>
<dbReference type="GO" id="GO:0005886">
    <property type="term" value="C:plasma membrane"/>
    <property type="evidence" value="ECO:0007669"/>
    <property type="project" value="UniProtKB-SubCell"/>
</dbReference>
<comment type="catalytic activity">
    <reaction evidence="9">
        <text>Release of signal peptides from bacterial membrane prolipoproteins. Hydrolyzes -Xaa-Yaa-Zaa-|-(S,diacylglyceryl)Cys-, in which Xaa is hydrophobic (preferably Leu), and Yaa (Ala or Ser) and Zaa (Gly or Ala) have small, neutral side chains.</text>
        <dbReference type="EC" id="3.4.23.36"/>
    </reaction>
</comment>
<comment type="similarity">
    <text evidence="1 9 10">Belongs to the peptidase A8 family.</text>
</comment>
<feature type="active site" evidence="9">
    <location>
        <position position="109"/>
    </location>
</feature>
<proteinExistence type="inferred from homology"/>
<feature type="transmembrane region" description="Helical" evidence="9">
    <location>
        <begin position="125"/>
        <end position="144"/>
    </location>
</feature>
<dbReference type="STRING" id="1884381.SAMN05518846_102108"/>
<gene>
    <name evidence="9" type="primary">lspA</name>
    <name evidence="11" type="ORF">SAMN05518846_102108</name>
</gene>
<dbReference type="NCBIfam" id="TIGR00077">
    <property type="entry name" value="lspA"/>
    <property type="match status" value="1"/>
</dbReference>
<evidence type="ECO:0000256" key="2">
    <source>
        <dbReference type="ARBA" id="ARBA00022475"/>
    </source>
</evidence>
<keyword evidence="8 9" id="KW-0472">Membrane</keyword>
<comment type="function">
    <text evidence="9">This protein specifically catalyzes the removal of signal peptides from prolipoproteins.</text>
</comment>
<feature type="transmembrane region" description="Helical" evidence="9">
    <location>
        <begin position="84"/>
        <end position="105"/>
    </location>
</feature>
<keyword evidence="3 9" id="KW-0645">Protease</keyword>
<comment type="subcellular location">
    <subcellularLocation>
        <location evidence="9">Cell membrane</location>
        <topology evidence="9">Multi-pass membrane protein</topology>
    </subcellularLocation>
</comment>
<comment type="caution">
    <text evidence="9">Lacks conserved residue(s) required for the propagation of feature annotation.</text>
</comment>
<organism evidence="11 12">
    <name type="scientific">Brevibacillus centrosporus</name>
    <dbReference type="NCBI Taxonomy" id="54910"/>
    <lineage>
        <taxon>Bacteria</taxon>
        <taxon>Bacillati</taxon>
        <taxon>Bacillota</taxon>
        <taxon>Bacilli</taxon>
        <taxon>Bacillales</taxon>
        <taxon>Paenibacillaceae</taxon>
        <taxon>Brevibacillus</taxon>
    </lineage>
</organism>
<accession>A0A1I3NLG8</accession>
<dbReference type="PANTHER" id="PTHR33695">
    <property type="entry name" value="LIPOPROTEIN SIGNAL PEPTIDASE"/>
    <property type="match status" value="1"/>
</dbReference>
<evidence type="ECO:0000256" key="1">
    <source>
        <dbReference type="ARBA" id="ARBA00006139"/>
    </source>
</evidence>
<evidence type="ECO:0000256" key="7">
    <source>
        <dbReference type="ARBA" id="ARBA00022989"/>
    </source>
</evidence>
<evidence type="ECO:0000313" key="12">
    <source>
        <dbReference type="Proteomes" id="UP000198915"/>
    </source>
</evidence>
<dbReference type="Proteomes" id="UP000198915">
    <property type="component" value="Unassembled WGS sequence"/>
</dbReference>
<dbReference type="PANTHER" id="PTHR33695:SF1">
    <property type="entry name" value="LIPOPROTEIN SIGNAL PEPTIDASE"/>
    <property type="match status" value="1"/>
</dbReference>
<evidence type="ECO:0000256" key="10">
    <source>
        <dbReference type="RuleBase" id="RU004181"/>
    </source>
</evidence>
<dbReference type="GO" id="GO:0004190">
    <property type="term" value="F:aspartic-type endopeptidase activity"/>
    <property type="evidence" value="ECO:0007669"/>
    <property type="project" value="UniProtKB-UniRule"/>
</dbReference>
<dbReference type="EMBL" id="FORT01000002">
    <property type="protein sequence ID" value="SFJ10133.1"/>
    <property type="molecule type" value="Genomic_DNA"/>
</dbReference>
<name>A0A1I3NLG8_9BACL</name>
<dbReference type="Pfam" id="PF01252">
    <property type="entry name" value="Peptidase_A8"/>
    <property type="match status" value="1"/>
</dbReference>
<evidence type="ECO:0000256" key="6">
    <source>
        <dbReference type="ARBA" id="ARBA00022801"/>
    </source>
</evidence>
<dbReference type="PRINTS" id="PR00781">
    <property type="entry name" value="LIPOSIGPTASE"/>
</dbReference>
<dbReference type="InterPro" id="IPR001872">
    <property type="entry name" value="Peptidase_A8"/>
</dbReference>
<sequence>MAFYSAALFTLVADQLSKYIVRLTMSVGETIYIGSIQLTHYENAGMAFSLFQGYARLFAVAAILFVIGVLYYRKHEAPKGTMINAGLGFLVGGAAGNGIDRILFGKVTDFLVSRSGDGILNLADHAINVGILLLLIQGIYTFVVDKWVKYARRKNVR</sequence>
<evidence type="ECO:0000313" key="11">
    <source>
        <dbReference type="EMBL" id="SFJ10133.1"/>
    </source>
</evidence>
<evidence type="ECO:0000256" key="5">
    <source>
        <dbReference type="ARBA" id="ARBA00022750"/>
    </source>
</evidence>
<dbReference type="GO" id="GO:0006508">
    <property type="term" value="P:proteolysis"/>
    <property type="evidence" value="ECO:0007669"/>
    <property type="project" value="UniProtKB-KW"/>
</dbReference>
<feature type="active site" evidence="9">
    <location>
        <position position="124"/>
    </location>
</feature>
<evidence type="ECO:0000256" key="3">
    <source>
        <dbReference type="ARBA" id="ARBA00022670"/>
    </source>
</evidence>
<keyword evidence="12" id="KW-1185">Reference proteome</keyword>
<reference evidence="12" key="1">
    <citation type="submission" date="2016-10" db="EMBL/GenBank/DDBJ databases">
        <authorList>
            <person name="Varghese N."/>
            <person name="Submissions S."/>
        </authorList>
    </citation>
    <scope>NUCLEOTIDE SEQUENCE [LARGE SCALE GENOMIC DNA]</scope>
    <source>
        <strain evidence="12">OK042</strain>
    </source>
</reference>
<feature type="transmembrane region" description="Helical" evidence="9">
    <location>
        <begin position="53"/>
        <end position="72"/>
    </location>
</feature>
<evidence type="ECO:0000256" key="8">
    <source>
        <dbReference type="ARBA" id="ARBA00023136"/>
    </source>
</evidence>
<evidence type="ECO:0000256" key="9">
    <source>
        <dbReference type="HAMAP-Rule" id="MF_00161"/>
    </source>
</evidence>
<evidence type="ECO:0000256" key="4">
    <source>
        <dbReference type="ARBA" id="ARBA00022692"/>
    </source>
</evidence>
<dbReference type="HAMAP" id="MF_00161">
    <property type="entry name" value="LspA"/>
    <property type="match status" value="1"/>
</dbReference>
<keyword evidence="7 9" id="KW-1133">Transmembrane helix</keyword>
<keyword evidence="2 9" id="KW-1003">Cell membrane</keyword>
<dbReference type="UniPathway" id="UPA00665"/>
<comment type="pathway">
    <text evidence="9">Protein modification; lipoprotein biosynthesis (signal peptide cleavage).</text>
</comment>